<dbReference type="AlphaFoldDB" id="A0A0H2QZ40"/>
<dbReference type="InterPro" id="IPR000953">
    <property type="entry name" value="Chromo/chromo_shadow_dom"/>
</dbReference>
<dbReference type="InterPro" id="IPR023780">
    <property type="entry name" value="Chromo_domain"/>
</dbReference>
<keyword evidence="3" id="KW-1185">Reference proteome</keyword>
<protein>
    <recommendedName>
        <fullName evidence="1">Chromo domain-containing protein</fullName>
    </recommendedName>
</protein>
<name>A0A0H2QZ40_9AGAM</name>
<organism evidence="2 3">
    <name type="scientific">Schizopora paradoxa</name>
    <dbReference type="NCBI Taxonomy" id="27342"/>
    <lineage>
        <taxon>Eukaryota</taxon>
        <taxon>Fungi</taxon>
        <taxon>Dikarya</taxon>
        <taxon>Basidiomycota</taxon>
        <taxon>Agaricomycotina</taxon>
        <taxon>Agaricomycetes</taxon>
        <taxon>Hymenochaetales</taxon>
        <taxon>Schizoporaceae</taxon>
        <taxon>Schizopora</taxon>
    </lineage>
</organism>
<dbReference type="SUPFAM" id="SSF54160">
    <property type="entry name" value="Chromo domain-like"/>
    <property type="match status" value="1"/>
</dbReference>
<reference evidence="2 3" key="1">
    <citation type="submission" date="2015-04" db="EMBL/GenBank/DDBJ databases">
        <title>Complete genome sequence of Schizopora paradoxa KUC8140, a cosmopolitan wood degrader in East Asia.</title>
        <authorList>
            <consortium name="DOE Joint Genome Institute"/>
            <person name="Min B."/>
            <person name="Park H."/>
            <person name="Jang Y."/>
            <person name="Kim J.-J."/>
            <person name="Kim K.H."/>
            <person name="Pangilinan J."/>
            <person name="Lipzen A."/>
            <person name="Riley R."/>
            <person name="Grigoriev I.V."/>
            <person name="Spatafora J.W."/>
            <person name="Choi I.-G."/>
        </authorList>
    </citation>
    <scope>NUCLEOTIDE SEQUENCE [LARGE SCALE GENOMIC DNA]</scope>
    <source>
        <strain evidence="2 3">KUC8140</strain>
    </source>
</reference>
<dbReference type="Gene3D" id="2.40.50.40">
    <property type="match status" value="1"/>
</dbReference>
<proteinExistence type="predicted"/>
<dbReference type="EMBL" id="KQ086636">
    <property type="protein sequence ID" value="KLO04232.1"/>
    <property type="molecule type" value="Genomic_DNA"/>
</dbReference>
<feature type="non-terminal residue" evidence="2">
    <location>
        <position position="51"/>
    </location>
</feature>
<dbReference type="OrthoDB" id="2447764at2759"/>
<accession>A0A0H2QZ40</accession>
<dbReference type="InParanoid" id="A0A0H2QZ40"/>
<evidence type="ECO:0000259" key="1">
    <source>
        <dbReference type="PROSITE" id="PS50013"/>
    </source>
</evidence>
<evidence type="ECO:0000313" key="3">
    <source>
        <dbReference type="Proteomes" id="UP000053477"/>
    </source>
</evidence>
<sequence>PEYEVESIIGDKLQRRAGKKAIRKYKVRFKGYGPKDDQWLTKEDLKNAPEI</sequence>
<feature type="non-terminal residue" evidence="2">
    <location>
        <position position="1"/>
    </location>
</feature>
<gene>
    <name evidence="2" type="ORF">SCHPADRAFT_811322</name>
</gene>
<dbReference type="InterPro" id="IPR016197">
    <property type="entry name" value="Chromo-like_dom_sf"/>
</dbReference>
<dbReference type="Proteomes" id="UP000053477">
    <property type="component" value="Unassembled WGS sequence"/>
</dbReference>
<feature type="domain" description="Chromo" evidence="1">
    <location>
        <begin position="3"/>
        <end position="51"/>
    </location>
</feature>
<dbReference type="Pfam" id="PF00385">
    <property type="entry name" value="Chromo"/>
    <property type="match status" value="1"/>
</dbReference>
<evidence type="ECO:0000313" key="2">
    <source>
        <dbReference type="EMBL" id="KLO04232.1"/>
    </source>
</evidence>
<dbReference type="PROSITE" id="PS50013">
    <property type="entry name" value="CHROMO_2"/>
    <property type="match status" value="1"/>
</dbReference>
<dbReference type="GO" id="GO:0006338">
    <property type="term" value="P:chromatin remodeling"/>
    <property type="evidence" value="ECO:0007669"/>
    <property type="project" value="UniProtKB-ARBA"/>
</dbReference>